<evidence type="ECO:0000313" key="12">
    <source>
        <dbReference type="Proteomes" id="UP000663829"/>
    </source>
</evidence>
<dbReference type="PANTHER" id="PTHR22811">
    <property type="entry name" value="TRANSMEMBRANE EMP24 DOMAIN-CONTAINING PROTEIN"/>
    <property type="match status" value="1"/>
</dbReference>
<dbReference type="Proteomes" id="UP000681722">
    <property type="component" value="Unassembled WGS sequence"/>
</dbReference>
<protein>
    <recommendedName>
        <fullName evidence="9">GOLD domain-containing protein</fullName>
    </recommendedName>
</protein>
<keyword evidence="6 8" id="KW-0472">Membrane</keyword>
<organism evidence="10 12">
    <name type="scientific">Didymodactylos carnosus</name>
    <dbReference type="NCBI Taxonomy" id="1234261"/>
    <lineage>
        <taxon>Eukaryota</taxon>
        <taxon>Metazoa</taxon>
        <taxon>Spiralia</taxon>
        <taxon>Gnathifera</taxon>
        <taxon>Rotifera</taxon>
        <taxon>Eurotatoria</taxon>
        <taxon>Bdelloidea</taxon>
        <taxon>Philodinida</taxon>
        <taxon>Philodinidae</taxon>
        <taxon>Didymodactylos</taxon>
    </lineage>
</organism>
<dbReference type="EMBL" id="CAJNOQ010001743">
    <property type="protein sequence ID" value="CAF0915931.1"/>
    <property type="molecule type" value="Genomic_DNA"/>
</dbReference>
<feature type="domain" description="GOLD" evidence="9">
    <location>
        <begin position="38"/>
        <end position="144"/>
    </location>
</feature>
<gene>
    <name evidence="10" type="ORF">GPM918_LOCUS9392</name>
    <name evidence="11" type="ORF">SRO942_LOCUS9389</name>
</gene>
<dbReference type="GO" id="GO:0016020">
    <property type="term" value="C:membrane"/>
    <property type="evidence" value="ECO:0007669"/>
    <property type="project" value="UniProtKB-SubCell"/>
</dbReference>
<dbReference type="OrthoDB" id="3427at2759"/>
<dbReference type="EMBL" id="CAJOBC010001742">
    <property type="protein sequence ID" value="CAF3696062.1"/>
    <property type="molecule type" value="Genomic_DNA"/>
</dbReference>
<evidence type="ECO:0000256" key="1">
    <source>
        <dbReference type="ARBA" id="ARBA00004479"/>
    </source>
</evidence>
<comment type="caution">
    <text evidence="10">The sequence shown here is derived from an EMBL/GenBank/DDBJ whole genome shotgun (WGS) entry which is preliminary data.</text>
</comment>
<evidence type="ECO:0000313" key="10">
    <source>
        <dbReference type="EMBL" id="CAF0915931.1"/>
    </source>
</evidence>
<evidence type="ECO:0000256" key="7">
    <source>
        <dbReference type="RuleBase" id="RU003827"/>
    </source>
</evidence>
<feature type="transmembrane region" description="Helical" evidence="8">
    <location>
        <begin position="12"/>
        <end position="33"/>
    </location>
</feature>
<name>A0A814AN19_9BILA</name>
<dbReference type="Proteomes" id="UP000663829">
    <property type="component" value="Unassembled WGS sequence"/>
</dbReference>
<comment type="similarity">
    <text evidence="2 7">Belongs to the EMP24/GP25L family.</text>
</comment>
<dbReference type="SMART" id="SM01190">
    <property type="entry name" value="EMP24_GP25L"/>
    <property type="match status" value="1"/>
</dbReference>
<dbReference type="AlphaFoldDB" id="A0A814AN19"/>
<evidence type="ECO:0000256" key="3">
    <source>
        <dbReference type="ARBA" id="ARBA00022692"/>
    </source>
</evidence>
<comment type="subcellular location">
    <subcellularLocation>
        <location evidence="1 7">Membrane</location>
        <topology evidence="1 7">Single-pass type I membrane protein</topology>
    </subcellularLocation>
</comment>
<reference evidence="10" key="1">
    <citation type="submission" date="2021-02" db="EMBL/GenBank/DDBJ databases">
        <authorList>
            <person name="Nowell W R."/>
        </authorList>
    </citation>
    <scope>NUCLEOTIDE SEQUENCE</scope>
</reference>
<evidence type="ECO:0000313" key="11">
    <source>
        <dbReference type="EMBL" id="CAF3696062.1"/>
    </source>
</evidence>
<evidence type="ECO:0000259" key="9">
    <source>
        <dbReference type="PROSITE" id="PS50866"/>
    </source>
</evidence>
<dbReference type="InterPro" id="IPR015720">
    <property type="entry name" value="Emp24-like"/>
</dbReference>
<sequence>MRSHFKQYLSTTLYSIVILLQLINYSDCLYFHIRETDRKCFIEEVPDETLVIGKYKVEMHDTVTNTFIPTGSGIGMHVEVKDPEEKVVLSKLYTAEGRFSFTSHRVHLDIDIGEHAVDYRQVGTQEKLTELQLRVRQLLDQVEQITKEQNYQRYREERFRATSESTNQRVLWWSIAQLTILALTGVWQMRHLKGFFEAKKLV</sequence>
<evidence type="ECO:0000256" key="6">
    <source>
        <dbReference type="ARBA" id="ARBA00023136"/>
    </source>
</evidence>
<accession>A0A814AN19</accession>
<dbReference type="InterPro" id="IPR009038">
    <property type="entry name" value="GOLD_dom"/>
</dbReference>
<proteinExistence type="inferred from homology"/>
<evidence type="ECO:0000256" key="2">
    <source>
        <dbReference type="ARBA" id="ARBA00007104"/>
    </source>
</evidence>
<dbReference type="Pfam" id="PF01105">
    <property type="entry name" value="EMP24_GP25L"/>
    <property type="match status" value="1"/>
</dbReference>
<evidence type="ECO:0000256" key="4">
    <source>
        <dbReference type="ARBA" id="ARBA00022729"/>
    </source>
</evidence>
<evidence type="ECO:0000256" key="5">
    <source>
        <dbReference type="ARBA" id="ARBA00022989"/>
    </source>
</evidence>
<keyword evidence="12" id="KW-1185">Reference proteome</keyword>
<dbReference type="PROSITE" id="PS50866">
    <property type="entry name" value="GOLD"/>
    <property type="match status" value="1"/>
</dbReference>
<keyword evidence="4" id="KW-0732">Signal</keyword>
<keyword evidence="3 7" id="KW-0812">Transmembrane</keyword>
<keyword evidence="5 8" id="KW-1133">Transmembrane helix</keyword>
<evidence type="ECO:0000256" key="8">
    <source>
        <dbReference type="SAM" id="Phobius"/>
    </source>
</evidence>
<feature type="transmembrane region" description="Helical" evidence="8">
    <location>
        <begin position="170"/>
        <end position="189"/>
    </location>
</feature>